<gene>
    <name evidence="1" type="ORF">PGQ11_013506</name>
</gene>
<protein>
    <submittedName>
        <fullName evidence="1">Uncharacterized protein</fullName>
    </submittedName>
</protein>
<comment type="caution">
    <text evidence="1">The sequence shown here is derived from an EMBL/GenBank/DDBJ whole genome shotgun (WGS) entry which is preliminary data.</text>
</comment>
<dbReference type="EMBL" id="JAPCWZ010000009">
    <property type="protein sequence ID" value="KAK8851027.1"/>
    <property type="molecule type" value="Genomic_DNA"/>
</dbReference>
<name>A0ABR2HPJ6_9PEZI</name>
<organism evidence="1 2">
    <name type="scientific">Apiospora arundinis</name>
    <dbReference type="NCBI Taxonomy" id="335852"/>
    <lineage>
        <taxon>Eukaryota</taxon>
        <taxon>Fungi</taxon>
        <taxon>Dikarya</taxon>
        <taxon>Ascomycota</taxon>
        <taxon>Pezizomycotina</taxon>
        <taxon>Sordariomycetes</taxon>
        <taxon>Xylariomycetidae</taxon>
        <taxon>Amphisphaeriales</taxon>
        <taxon>Apiosporaceae</taxon>
        <taxon>Apiospora</taxon>
    </lineage>
</organism>
<keyword evidence="2" id="KW-1185">Reference proteome</keyword>
<evidence type="ECO:0000313" key="2">
    <source>
        <dbReference type="Proteomes" id="UP001390339"/>
    </source>
</evidence>
<accession>A0ABR2HPJ6</accession>
<evidence type="ECO:0000313" key="1">
    <source>
        <dbReference type="EMBL" id="KAK8851027.1"/>
    </source>
</evidence>
<sequence>MSSSTSSRLLYTALIRTHHITSRKKLQRVKKSALQHELPYVLVRSGGAPGIMYAEAPKESTLAAWVAGVHDLRYKDFQCVRKPALQRILLGAVSDGKGAQSPSFKELETTAEFGRVMEEKGLGDWWRVGMGYQTEE</sequence>
<dbReference type="Proteomes" id="UP001390339">
    <property type="component" value="Unassembled WGS sequence"/>
</dbReference>
<reference evidence="1 2" key="1">
    <citation type="journal article" date="2024" name="IMA Fungus">
        <title>Apiospora arundinis, a panoply of carbohydrate-active enzymes and secondary metabolites.</title>
        <authorList>
            <person name="Sorensen T."/>
            <person name="Petersen C."/>
            <person name="Muurmann A.T."/>
            <person name="Christiansen J.V."/>
            <person name="Brundto M.L."/>
            <person name="Overgaard C.K."/>
            <person name="Boysen A.T."/>
            <person name="Wollenberg R.D."/>
            <person name="Larsen T.O."/>
            <person name="Sorensen J.L."/>
            <person name="Nielsen K.L."/>
            <person name="Sondergaard T.E."/>
        </authorList>
    </citation>
    <scope>NUCLEOTIDE SEQUENCE [LARGE SCALE GENOMIC DNA]</scope>
    <source>
        <strain evidence="1 2">AAU 773</strain>
    </source>
</reference>
<proteinExistence type="predicted"/>